<name>A0A2B0MPU0_BACCE</name>
<dbReference type="Proteomes" id="UP000242656">
    <property type="component" value="Unassembled WGS sequence"/>
</dbReference>
<gene>
    <name evidence="1" type="ORF">COI93_11250</name>
</gene>
<evidence type="ECO:0000313" key="2">
    <source>
        <dbReference type="Proteomes" id="UP000242656"/>
    </source>
</evidence>
<dbReference type="AlphaFoldDB" id="A0A2B0MPU0"/>
<comment type="caution">
    <text evidence="1">The sequence shown here is derived from an EMBL/GenBank/DDBJ whole genome shotgun (WGS) entry which is preliminary data.</text>
</comment>
<sequence length="89" mass="10303">MVLVLGGLLVLIFMTRESKIKDFPVPMSAIYIEDENQAHYQYISLMSISKVKGWENLGEDGHTVVFQKGDRKVIVLRYPGENTYYLFEE</sequence>
<reference evidence="1 2" key="1">
    <citation type="submission" date="2017-09" db="EMBL/GenBank/DDBJ databases">
        <title>Large-scale bioinformatics analysis of Bacillus genomes uncovers conserved roles of natural products in bacterial physiology.</title>
        <authorList>
            <consortium name="Agbiome Team Llc"/>
            <person name="Bleich R.M."/>
            <person name="Grubbs K.J."/>
            <person name="Santa Maria K.C."/>
            <person name="Allen S.E."/>
            <person name="Farag S."/>
            <person name="Shank E.A."/>
            <person name="Bowers A."/>
        </authorList>
    </citation>
    <scope>NUCLEOTIDE SEQUENCE [LARGE SCALE GENOMIC DNA]</scope>
    <source>
        <strain evidence="1 2">AFS083043</strain>
    </source>
</reference>
<protein>
    <recommendedName>
        <fullName evidence="3">Group-specific protein</fullName>
    </recommendedName>
</protein>
<dbReference type="EMBL" id="NUWN01000036">
    <property type="protein sequence ID" value="PFK42899.1"/>
    <property type="molecule type" value="Genomic_DNA"/>
</dbReference>
<evidence type="ECO:0000313" key="1">
    <source>
        <dbReference type="EMBL" id="PFK42899.1"/>
    </source>
</evidence>
<evidence type="ECO:0008006" key="3">
    <source>
        <dbReference type="Google" id="ProtNLM"/>
    </source>
</evidence>
<accession>A0A2B0MPU0</accession>
<organism evidence="1 2">
    <name type="scientific">Bacillus cereus</name>
    <dbReference type="NCBI Taxonomy" id="1396"/>
    <lineage>
        <taxon>Bacteria</taxon>
        <taxon>Bacillati</taxon>
        <taxon>Bacillota</taxon>
        <taxon>Bacilli</taxon>
        <taxon>Bacillales</taxon>
        <taxon>Bacillaceae</taxon>
        <taxon>Bacillus</taxon>
        <taxon>Bacillus cereus group</taxon>
    </lineage>
</organism>
<proteinExistence type="predicted"/>